<dbReference type="Proteomes" id="UP000290560">
    <property type="component" value="Unassembled WGS sequence"/>
</dbReference>
<evidence type="ECO:0000313" key="2">
    <source>
        <dbReference type="EMBL" id="RZR72323.1"/>
    </source>
</evidence>
<evidence type="ECO:0000256" key="1">
    <source>
        <dbReference type="SAM" id="MobiDB-lite"/>
    </source>
</evidence>
<protein>
    <submittedName>
        <fullName evidence="2">Uncharacterized protein</fullName>
    </submittedName>
</protein>
<reference evidence="2" key="1">
    <citation type="journal article" date="2018" name="Data Brief">
        <title>Genome sequence data from 17 accessions of Ensete ventricosum, a staple food crop for millions in Ethiopia.</title>
        <authorList>
            <person name="Yemataw Z."/>
            <person name="Muzemil S."/>
            <person name="Ambachew D."/>
            <person name="Tripathi L."/>
            <person name="Tesfaye K."/>
            <person name="Chala A."/>
            <person name="Farbos A."/>
            <person name="O'Neill P."/>
            <person name="Moore K."/>
            <person name="Grant M."/>
            <person name="Studholme D.J."/>
        </authorList>
    </citation>
    <scope>NUCLEOTIDE SEQUENCE [LARGE SCALE GENOMIC DNA]</scope>
    <source>
        <tissue evidence="2">Leaf</tissue>
    </source>
</reference>
<dbReference type="AlphaFoldDB" id="A0A445MDM4"/>
<organism evidence="2">
    <name type="scientific">Ensete ventricosum</name>
    <name type="common">Abyssinian banana</name>
    <name type="synonym">Musa ensete</name>
    <dbReference type="NCBI Taxonomy" id="4639"/>
    <lineage>
        <taxon>Eukaryota</taxon>
        <taxon>Viridiplantae</taxon>
        <taxon>Streptophyta</taxon>
        <taxon>Embryophyta</taxon>
        <taxon>Tracheophyta</taxon>
        <taxon>Spermatophyta</taxon>
        <taxon>Magnoliopsida</taxon>
        <taxon>Liliopsida</taxon>
        <taxon>Zingiberales</taxon>
        <taxon>Musaceae</taxon>
        <taxon>Ensete</taxon>
    </lineage>
</organism>
<gene>
    <name evidence="2" type="ORF">BHM03_00012465</name>
</gene>
<feature type="compositionally biased region" description="Polar residues" evidence="1">
    <location>
        <begin position="11"/>
        <end position="22"/>
    </location>
</feature>
<proteinExistence type="predicted"/>
<accession>A0A445MDM4</accession>
<sequence length="115" mass="12375">MTDVDLAATSPRPQTAGPSTWPTRRVGAGLTQAWKGQPSYDRPDKGKVARLTSLSCREDDARLTARTTDGMVMCGDMVSNEEDKGLKYERPVIVTIKAPAPLRSGGIAKSITKLT</sequence>
<dbReference type="EMBL" id="KV875664">
    <property type="protein sequence ID" value="RZR72323.1"/>
    <property type="molecule type" value="Genomic_DNA"/>
</dbReference>
<feature type="region of interest" description="Disordered" evidence="1">
    <location>
        <begin position="1"/>
        <end position="24"/>
    </location>
</feature>
<name>A0A445MDM4_ENSVE</name>